<reference evidence="8 9" key="1">
    <citation type="submission" date="2017-09" db="EMBL/GenBank/DDBJ databases">
        <title>Depth-based differentiation of microbial function through sediment-hosted aquifers and enrichment of novel symbionts in the deep terrestrial subsurface.</title>
        <authorList>
            <person name="Probst A.J."/>
            <person name="Ladd B."/>
            <person name="Jarett J.K."/>
            <person name="Geller-Mcgrath D.E."/>
            <person name="Sieber C.M."/>
            <person name="Emerson J.B."/>
            <person name="Anantharaman K."/>
            <person name="Thomas B.C."/>
            <person name="Malmstrom R."/>
            <person name="Stieglmeier M."/>
            <person name="Klingl A."/>
            <person name="Woyke T."/>
            <person name="Ryan C.M."/>
            <person name="Banfield J.F."/>
        </authorList>
    </citation>
    <scope>NUCLEOTIDE SEQUENCE [LARGE SCALE GENOMIC DNA]</scope>
    <source>
        <strain evidence="8">CG22_combo_CG10-13_8_21_14_all_43_18</strain>
    </source>
</reference>
<dbReference type="SUPFAM" id="SSF52096">
    <property type="entry name" value="ClpP/crotonase"/>
    <property type="match status" value="1"/>
</dbReference>
<comment type="similarity">
    <text evidence="1 5">Belongs to the peptidase S41A family.</text>
</comment>
<dbReference type="PROSITE" id="PS50106">
    <property type="entry name" value="PDZ"/>
    <property type="match status" value="1"/>
</dbReference>
<keyword evidence="6" id="KW-0812">Transmembrane</keyword>
<keyword evidence="4 5" id="KW-0720">Serine protease</keyword>
<evidence type="ECO:0000256" key="6">
    <source>
        <dbReference type="SAM" id="Phobius"/>
    </source>
</evidence>
<dbReference type="Gene3D" id="2.30.42.10">
    <property type="match status" value="1"/>
</dbReference>
<keyword evidence="2 5" id="KW-0645">Protease</keyword>
<dbReference type="InterPro" id="IPR041489">
    <property type="entry name" value="PDZ_6"/>
</dbReference>
<dbReference type="SMART" id="SM00228">
    <property type="entry name" value="PDZ"/>
    <property type="match status" value="1"/>
</dbReference>
<dbReference type="NCBIfam" id="TIGR00225">
    <property type="entry name" value="prc"/>
    <property type="match status" value="1"/>
</dbReference>
<feature type="transmembrane region" description="Helical" evidence="6">
    <location>
        <begin position="21"/>
        <end position="39"/>
    </location>
</feature>
<evidence type="ECO:0000256" key="3">
    <source>
        <dbReference type="ARBA" id="ARBA00022801"/>
    </source>
</evidence>
<evidence type="ECO:0000313" key="9">
    <source>
        <dbReference type="Proteomes" id="UP000231276"/>
    </source>
</evidence>
<dbReference type="GO" id="GO:0006508">
    <property type="term" value="P:proteolysis"/>
    <property type="evidence" value="ECO:0007669"/>
    <property type="project" value="UniProtKB-KW"/>
</dbReference>
<organism evidence="8 9">
    <name type="scientific">Candidatus Campbellbacteria bacterium CG22_combo_CG10-13_8_21_14_all_43_18</name>
    <dbReference type="NCBI Taxonomy" id="1974530"/>
    <lineage>
        <taxon>Bacteria</taxon>
        <taxon>Candidatus Campbelliibacteriota</taxon>
    </lineage>
</organism>
<dbReference type="SUPFAM" id="SSF50156">
    <property type="entry name" value="PDZ domain-like"/>
    <property type="match status" value="1"/>
</dbReference>
<dbReference type="GO" id="GO:0007165">
    <property type="term" value="P:signal transduction"/>
    <property type="evidence" value="ECO:0007669"/>
    <property type="project" value="TreeGrafter"/>
</dbReference>
<dbReference type="Pfam" id="PF22694">
    <property type="entry name" value="CtpB_N-like"/>
    <property type="match status" value="1"/>
</dbReference>
<proteinExistence type="inferred from homology"/>
<comment type="caution">
    <text evidence="8">The sequence shown here is derived from an EMBL/GenBank/DDBJ whole genome shotgun (WGS) entry which is preliminary data.</text>
</comment>
<dbReference type="Gene3D" id="3.30.750.44">
    <property type="match status" value="1"/>
</dbReference>
<dbReference type="CDD" id="cd06782">
    <property type="entry name" value="cpPDZ_CPP-like"/>
    <property type="match status" value="1"/>
</dbReference>
<feature type="domain" description="PDZ" evidence="7">
    <location>
        <begin position="119"/>
        <end position="187"/>
    </location>
</feature>
<dbReference type="GO" id="GO:0004175">
    <property type="term" value="F:endopeptidase activity"/>
    <property type="evidence" value="ECO:0007669"/>
    <property type="project" value="TreeGrafter"/>
</dbReference>
<gene>
    <name evidence="8" type="ORF">COW82_00040</name>
</gene>
<evidence type="ECO:0000256" key="1">
    <source>
        <dbReference type="ARBA" id="ARBA00009179"/>
    </source>
</evidence>
<dbReference type="AlphaFoldDB" id="A0A2H0DXB6"/>
<sequence length="418" mass="45967">MGVESFFQLPKKMKMKINSKIFYGILIIALPIATFFWGIKIAENKAYGPERILELQNKEALANLGTADFGAFWKAWNIINEKYVDNDKTDTQTKVWGAIKGLSESLGDPYTNFLPPQETALFEENIKGNFGGVGMEVDIRENTLIVVSPLKDTPAERAGIRAGDNILAIDDKNTAGLSINDAVSLIRGEIGTSVKLTIFRDGKEETFDINVKRETIKIPTIRTELRPDGIYVIRLFNFSAISPDEFRKALREFIQKGEDKMILDLRGNPGGFLQAAVDIASWFLPAGKVIVTEDYARKGEDVVHRSLGYNIFNDKLKLVILLDQGSASASEILAGALSEHGVATLVGAQTFGKGSVQELVDITDQTSLKVTVAKWLTPTGKSISEGGIIPDIEVEVTREELDAGRDSQLEKAAEILLQ</sequence>
<dbReference type="Proteomes" id="UP000231276">
    <property type="component" value="Unassembled WGS sequence"/>
</dbReference>
<dbReference type="InterPro" id="IPR005151">
    <property type="entry name" value="Tail-specific_protease"/>
</dbReference>
<protein>
    <submittedName>
        <fullName evidence="8">Peptidase S41</fullName>
    </submittedName>
</protein>
<dbReference type="InterPro" id="IPR036034">
    <property type="entry name" value="PDZ_sf"/>
</dbReference>
<evidence type="ECO:0000256" key="5">
    <source>
        <dbReference type="RuleBase" id="RU004404"/>
    </source>
</evidence>
<name>A0A2H0DXB6_9BACT</name>
<dbReference type="InterPro" id="IPR029045">
    <property type="entry name" value="ClpP/crotonase-like_dom_sf"/>
</dbReference>
<accession>A0A2H0DXB6</accession>
<evidence type="ECO:0000313" key="8">
    <source>
        <dbReference type="EMBL" id="PIP86816.1"/>
    </source>
</evidence>
<dbReference type="PANTHER" id="PTHR32060:SF30">
    <property type="entry name" value="CARBOXY-TERMINAL PROCESSING PROTEASE CTPA"/>
    <property type="match status" value="1"/>
</dbReference>
<dbReference type="InterPro" id="IPR001478">
    <property type="entry name" value="PDZ"/>
</dbReference>
<dbReference type="GO" id="GO:0030288">
    <property type="term" value="C:outer membrane-bounded periplasmic space"/>
    <property type="evidence" value="ECO:0007669"/>
    <property type="project" value="TreeGrafter"/>
</dbReference>
<dbReference type="InterPro" id="IPR004447">
    <property type="entry name" value="Peptidase_S41A"/>
</dbReference>
<evidence type="ECO:0000256" key="4">
    <source>
        <dbReference type="ARBA" id="ARBA00022825"/>
    </source>
</evidence>
<evidence type="ECO:0000256" key="2">
    <source>
        <dbReference type="ARBA" id="ARBA00022670"/>
    </source>
</evidence>
<dbReference type="CDD" id="cd07560">
    <property type="entry name" value="Peptidase_S41_CPP"/>
    <property type="match status" value="1"/>
</dbReference>
<dbReference type="Pfam" id="PF03572">
    <property type="entry name" value="Peptidase_S41"/>
    <property type="match status" value="1"/>
</dbReference>
<dbReference type="Pfam" id="PF17820">
    <property type="entry name" value="PDZ_6"/>
    <property type="match status" value="1"/>
</dbReference>
<keyword evidence="6" id="KW-1133">Transmembrane helix</keyword>
<evidence type="ECO:0000259" key="7">
    <source>
        <dbReference type="PROSITE" id="PS50106"/>
    </source>
</evidence>
<dbReference type="FunFam" id="2.30.42.10:FF:000063">
    <property type="entry name" value="Peptidase, S41 family"/>
    <property type="match status" value="1"/>
</dbReference>
<dbReference type="EMBL" id="PCTS01000001">
    <property type="protein sequence ID" value="PIP86816.1"/>
    <property type="molecule type" value="Genomic_DNA"/>
</dbReference>
<keyword evidence="3 5" id="KW-0378">Hydrolase</keyword>
<keyword evidence="6" id="KW-0472">Membrane</keyword>
<dbReference type="Gene3D" id="3.90.226.10">
    <property type="entry name" value="2-enoyl-CoA Hydratase, Chain A, domain 1"/>
    <property type="match status" value="1"/>
</dbReference>
<dbReference type="SMART" id="SM00245">
    <property type="entry name" value="TSPc"/>
    <property type="match status" value="1"/>
</dbReference>
<dbReference type="GO" id="GO:0008236">
    <property type="term" value="F:serine-type peptidase activity"/>
    <property type="evidence" value="ECO:0007669"/>
    <property type="project" value="UniProtKB-KW"/>
</dbReference>
<dbReference type="PANTHER" id="PTHR32060">
    <property type="entry name" value="TAIL-SPECIFIC PROTEASE"/>
    <property type="match status" value="1"/>
</dbReference>
<dbReference type="InterPro" id="IPR055210">
    <property type="entry name" value="CtpA/B_N"/>
</dbReference>